<evidence type="ECO:0000256" key="1">
    <source>
        <dbReference type="ARBA" id="ARBA00022490"/>
    </source>
</evidence>
<feature type="binding site" evidence="6">
    <location>
        <position position="138"/>
    </location>
    <ligand>
        <name>S-adenosyl-L-methionine</name>
        <dbReference type="ChEBI" id="CHEBI:59789"/>
    </ligand>
</feature>
<evidence type="ECO:0000256" key="4">
    <source>
        <dbReference type="ARBA" id="ARBA00022679"/>
    </source>
</evidence>
<comment type="caution">
    <text evidence="7">The sequence shown here is derived from an EMBL/GenBank/DDBJ whole genome shotgun (WGS) entry which is preliminary data.</text>
</comment>
<dbReference type="STRING" id="1915074.SPHI_12850"/>
<evidence type="ECO:0000313" key="7">
    <source>
        <dbReference type="EMBL" id="ONF96500.1"/>
    </source>
</evidence>
<keyword evidence="1 6" id="KW-0963">Cytoplasm</keyword>
<feature type="binding site" evidence="6">
    <location>
        <position position="73"/>
    </location>
    <ligand>
        <name>S-adenosyl-L-methionine</name>
        <dbReference type="ChEBI" id="CHEBI:59789"/>
    </ligand>
</feature>
<comment type="function">
    <text evidence="6">Specifically methylates the N7 position of guanine in position 527 of 16S rRNA.</text>
</comment>
<evidence type="ECO:0000256" key="6">
    <source>
        <dbReference type="HAMAP-Rule" id="MF_00074"/>
    </source>
</evidence>
<dbReference type="AlphaFoldDB" id="A0A1V2EV78"/>
<proteinExistence type="inferred from homology"/>
<reference evidence="7 8" key="1">
    <citation type="submission" date="2016-11" db="EMBL/GenBank/DDBJ databases">
        <title>Genome sequence of Sphingomonas jeddahensis G39.</title>
        <authorList>
            <person name="Poehlein A."/>
            <person name="Wuebbeler J.H."/>
            <person name="Steinbuechel A."/>
            <person name="Daniel R."/>
        </authorList>
    </citation>
    <scope>NUCLEOTIDE SEQUENCE [LARGE SCALE GENOMIC DNA]</scope>
    <source>
        <strain evidence="7 8">G39</strain>
    </source>
</reference>
<dbReference type="GO" id="GO:0070043">
    <property type="term" value="F:rRNA (guanine-N7-)-methyltransferase activity"/>
    <property type="evidence" value="ECO:0007669"/>
    <property type="project" value="UniProtKB-UniRule"/>
</dbReference>
<feature type="binding site" evidence="6">
    <location>
        <begin position="124"/>
        <end position="125"/>
    </location>
    <ligand>
        <name>S-adenosyl-L-methionine</name>
        <dbReference type="ChEBI" id="CHEBI:59789"/>
    </ligand>
</feature>
<name>A0A1V2EV78_9SPHN</name>
<evidence type="ECO:0000256" key="3">
    <source>
        <dbReference type="ARBA" id="ARBA00022603"/>
    </source>
</evidence>
<comment type="caution">
    <text evidence="6">Lacks conserved residue(s) required for the propagation of feature annotation.</text>
</comment>
<dbReference type="GO" id="GO:0005829">
    <property type="term" value="C:cytosol"/>
    <property type="evidence" value="ECO:0007669"/>
    <property type="project" value="TreeGrafter"/>
</dbReference>
<dbReference type="OrthoDB" id="9808773at2"/>
<keyword evidence="4 6" id="KW-0808">Transferase</keyword>
<feature type="binding site" evidence="6">
    <location>
        <position position="78"/>
    </location>
    <ligand>
        <name>S-adenosyl-L-methionine</name>
        <dbReference type="ChEBI" id="CHEBI:59789"/>
    </ligand>
</feature>
<comment type="catalytic activity">
    <reaction evidence="6">
        <text>guanosine(527) in 16S rRNA + S-adenosyl-L-methionine = N(7)-methylguanosine(527) in 16S rRNA + S-adenosyl-L-homocysteine</text>
        <dbReference type="Rhea" id="RHEA:42732"/>
        <dbReference type="Rhea" id="RHEA-COMP:10209"/>
        <dbReference type="Rhea" id="RHEA-COMP:10210"/>
        <dbReference type="ChEBI" id="CHEBI:57856"/>
        <dbReference type="ChEBI" id="CHEBI:59789"/>
        <dbReference type="ChEBI" id="CHEBI:74269"/>
        <dbReference type="ChEBI" id="CHEBI:74480"/>
        <dbReference type="EC" id="2.1.1.170"/>
    </reaction>
</comment>
<keyword evidence="5 6" id="KW-0949">S-adenosyl-L-methionine</keyword>
<dbReference type="InterPro" id="IPR029063">
    <property type="entry name" value="SAM-dependent_MTases_sf"/>
</dbReference>
<keyword evidence="8" id="KW-1185">Reference proteome</keyword>
<dbReference type="EMBL" id="MPSB01000004">
    <property type="protein sequence ID" value="ONF96500.1"/>
    <property type="molecule type" value="Genomic_DNA"/>
</dbReference>
<protein>
    <recommendedName>
        <fullName evidence="6">Ribosomal RNA small subunit methyltransferase G</fullName>
        <ecNumber evidence="6">2.1.1.170</ecNumber>
    </recommendedName>
    <alternativeName>
        <fullName evidence="6">16S rRNA 7-methylguanosine methyltransferase</fullName>
        <shortName evidence="6">16S rRNA m7G methyltransferase</shortName>
    </alternativeName>
</protein>
<accession>A0A1V2EV78</accession>
<dbReference type="InterPro" id="IPR003682">
    <property type="entry name" value="rRNA_ssu_MeTfrase_G"/>
</dbReference>
<evidence type="ECO:0000256" key="2">
    <source>
        <dbReference type="ARBA" id="ARBA00022552"/>
    </source>
</evidence>
<organism evidence="7 8">
    <name type="scientific">Sphingomonas jeddahensis</name>
    <dbReference type="NCBI Taxonomy" id="1915074"/>
    <lineage>
        <taxon>Bacteria</taxon>
        <taxon>Pseudomonadati</taxon>
        <taxon>Pseudomonadota</taxon>
        <taxon>Alphaproteobacteria</taxon>
        <taxon>Sphingomonadales</taxon>
        <taxon>Sphingomonadaceae</taxon>
        <taxon>Sphingomonas</taxon>
    </lineage>
</organism>
<keyword evidence="2 6" id="KW-0698">rRNA processing</keyword>
<dbReference type="Proteomes" id="UP000188729">
    <property type="component" value="Unassembled WGS sequence"/>
</dbReference>
<dbReference type="SUPFAM" id="SSF53335">
    <property type="entry name" value="S-adenosyl-L-methionine-dependent methyltransferases"/>
    <property type="match status" value="1"/>
</dbReference>
<dbReference type="PANTHER" id="PTHR31760:SF0">
    <property type="entry name" value="S-ADENOSYL-L-METHIONINE-DEPENDENT METHYLTRANSFERASES SUPERFAMILY PROTEIN"/>
    <property type="match status" value="1"/>
</dbReference>
<dbReference type="PANTHER" id="PTHR31760">
    <property type="entry name" value="S-ADENOSYL-L-METHIONINE-DEPENDENT METHYLTRANSFERASES SUPERFAMILY PROTEIN"/>
    <property type="match status" value="1"/>
</dbReference>
<evidence type="ECO:0000256" key="5">
    <source>
        <dbReference type="ARBA" id="ARBA00022691"/>
    </source>
</evidence>
<dbReference type="EC" id="2.1.1.170" evidence="6"/>
<evidence type="ECO:0000313" key="8">
    <source>
        <dbReference type="Proteomes" id="UP000188729"/>
    </source>
</evidence>
<dbReference type="HAMAP" id="MF_00074">
    <property type="entry name" value="16SrRNA_methyltr_G"/>
    <property type="match status" value="1"/>
</dbReference>
<comment type="subcellular location">
    <subcellularLocation>
        <location evidence="6">Cytoplasm</location>
    </subcellularLocation>
</comment>
<gene>
    <name evidence="6 7" type="primary">rsmG</name>
    <name evidence="7" type="ORF">SPHI_12850</name>
</gene>
<keyword evidence="3 6" id="KW-0489">Methyltransferase</keyword>
<dbReference type="Pfam" id="PF02527">
    <property type="entry name" value="GidB"/>
    <property type="match status" value="1"/>
</dbReference>
<dbReference type="Gene3D" id="3.40.50.150">
    <property type="entry name" value="Vaccinia Virus protein VP39"/>
    <property type="match status" value="1"/>
</dbReference>
<sequence length="206" mass="22536">MNEEQARDAVRAIVGDSAMPALDRFADLIRRKSEQQNLVARATLNALWQRHFLDSAQLLPLANDQPGTWLDVGTGAGFPGMVVALVIERPVILVEPRRLRADLLRQVAEQEGIAARVTVQQAKVERVTGATASVISARAVASLSDLLQSTAHLADMNTLYLLPKGQSATTEMNEARRRFAGLFHVERSITDPASGIVVAHNVKERR</sequence>
<comment type="similarity">
    <text evidence="6">Belongs to the methyltransferase superfamily. RNA methyltransferase RsmG family.</text>
</comment>